<dbReference type="Proteomes" id="UP000287188">
    <property type="component" value="Unassembled WGS sequence"/>
</dbReference>
<feature type="transmembrane region" description="Helical" evidence="1">
    <location>
        <begin position="220"/>
        <end position="244"/>
    </location>
</feature>
<evidence type="ECO:0000313" key="2">
    <source>
        <dbReference type="EMBL" id="GCE18826.1"/>
    </source>
</evidence>
<keyword evidence="1" id="KW-0812">Transmembrane</keyword>
<feature type="transmembrane region" description="Helical" evidence="1">
    <location>
        <begin position="96"/>
        <end position="118"/>
    </location>
</feature>
<keyword evidence="1" id="KW-1133">Transmembrane helix</keyword>
<protein>
    <submittedName>
        <fullName evidence="2">Membrane protein</fullName>
    </submittedName>
</protein>
<dbReference type="EMBL" id="BIFS01000001">
    <property type="protein sequence ID" value="GCE18826.1"/>
    <property type="molecule type" value="Genomic_DNA"/>
</dbReference>
<dbReference type="AlphaFoldDB" id="A0A402AIA2"/>
<feature type="transmembrane region" description="Helical" evidence="1">
    <location>
        <begin position="32"/>
        <end position="50"/>
    </location>
</feature>
<accession>A0A402AIA2</accession>
<keyword evidence="1" id="KW-0472">Membrane</keyword>
<sequence>MTGTLINFATVMIGGVLGLLIGERLPDRIKTIVIASIGLITVVMGISSGISTKNALIPLLAVVIGSVIGELIDIDKRINWLGDWLKKRFSRPDSQHNVNFTTAFVIASLQFCVGPLTILGSINDGLTGDYRLLAIKAVLDGFSAIIFASSFGIGTLFAGATILIVQGGISLLAGLVKPLLVSDPHLSMAQQPRVIELAAVGGVILVGLALNILDIKRIKVANMLPALIVAPLIVALLNIFGIPIDFGLGGH</sequence>
<keyword evidence="3" id="KW-1185">Reference proteome</keyword>
<dbReference type="RefSeq" id="WP_126550400.1">
    <property type="nucleotide sequence ID" value="NZ_BIFS01000001.1"/>
</dbReference>
<evidence type="ECO:0000256" key="1">
    <source>
        <dbReference type="SAM" id="Phobius"/>
    </source>
</evidence>
<feature type="transmembrane region" description="Helical" evidence="1">
    <location>
        <begin position="6"/>
        <end position="25"/>
    </location>
</feature>
<comment type="caution">
    <text evidence="2">The sequence shown here is derived from an EMBL/GenBank/DDBJ whole genome shotgun (WGS) entry which is preliminary data.</text>
</comment>
<reference evidence="3" key="1">
    <citation type="submission" date="2018-12" db="EMBL/GenBank/DDBJ databases">
        <title>Tengunoibacter tsumagoiensis gen. nov., sp. nov., Dictyobacter kobayashii sp. nov., D. alpinus sp. nov., and D. joshuensis sp. nov. and description of Dictyobacteraceae fam. nov. within the order Ktedonobacterales isolated from Tengu-no-mugimeshi.</title>
        <authorList>
            <person name="Wang C.M."/>
            <person name="Zheng Y."/>
            <person name="Sakai Y."/>
            <person name="Toyoda A."/>
            <person name="Minakuchi Y."/>
            <person name="Abe K."/>
            <person name="Yokota A."/>
            <person name="Yabe S."/>
        </authorList>
    </citation>
    <scope>NUCLEOTIDE SEQUENCE [LARGE SCALE GENOMIC DNA]</scope>
    <source>
        <strain evidence="3">Uno11</strain>
    </source>
</reference>
<proteinExistence type="predicted"/>
<feature type="transmembrane region" description="Helical" evidence="1">
    <location>
        <begin position="194"/>
        <end position="213"/>
    </location>
</feature>
<dbReference type="PANTHER" id="PTHR36111">
    <property type="entry name" value="INNER MEMBRANE PROTEIN-RELATED"/>
    <property type="match status" value="1"/>
</dbReference>
<name>A0A402AIA2_9CHLR</name>
<organism evidence="2 3">
    <name type="scientific">Dictyobacter kobayashii</name>
    <dbReference type="NCBI Taxonomy" id="2014872"/>
    <lineage>
        <taxon>Bacteria</taxon>
        <taxon>Bacillati</taxon>
        <taxon>Chloroflexota</taxon>
        <taxon>Ktedonobacteria</taxon>
        <taxon>Ktedonobacterales</taxon>
        <taxon>Dictyobacteraceae</taxon>
        <taxon>Dictyobacter</taxon>
    </lineage>
</organism>
<feature type="transmembrane region" description="Helical" evidence="1">
    <location>
        <begin position="56"/>
        <end position="75"/>
    </location>
</feature>
<dbReference type="OrthoDB" id="9797976at2"/>
<dbReference type="PANTHER" id="PTHR36111:SF2">
    <property type="entry name" value="INNER MEMBRANE PROTEIN"/>
    <property type="match status" value="1"/>
</dbReference>
<gene>
    <name evidence="2" type="ORF">KDK_26260</name>
</gene>
<dbReference type="Pfam" id="PF04474">
    <property type="entry name" value="DUF554"/>
    <property type="match status" value="1"/>
</dbReference>
<dbReference type="InterPro" id="IPR007563">
    <property type="entry name" value="DUF554"/>
</dbReference>
<evidence type="ECO:0000313" key="3">
    <source>
        <dbReference type="Proteomes" id="UP000287188"/>
    </source>
</evidence>